<comment type="pathway">
    <text evidence="1">Lipid metabolism.</text>
</comment>
<dbReference type="GO" id="GO:0003841">
    <property type="term" value="F:1-acylglycerol-3-phosphate O-acyltransferase activity"/>
    <property type="evidence" value="ECO:0007669"/>
    <property type="project" value="TreeGrafter"/>
</dbReference>
<keyword evidence="2 5" id="KW-0808">Transferase</keyword>
<dbReference type="KEGG" id="trc:DYE49_01975"/>
<dbReference type="PANTHER" id="PTHR10434:SF11">
    <property type="entry name" value="1-ACYL-SN-GLYCEROL-3-PHOSPHATE ACYLTRANSFERASE"/>
    <property type="match status" value="1"/>
</dbReference>
<dbReference type="CDD" id="cd07989">
    <property type="entry name" value="LPLAT_AGPAT-like"/>
    <property type="match status" value="1"/>
</dbReference>
<dbReference type="GO" id="GO:0006654">
    <property type="term" value="P:phosphatidic acid biosynthetic process"/>
    <property type="evidence" value="ECO:0007669"/>
    <property type="project" value="TreeGrafter"/>
</dbReference>
<proteinExistence type="predicted"/>
<evidence type="ECO:0000256" key="3">
    <source>
        <dbReference type="ARBA" id="ARBA00023315"/>
    </source>
</evidence>
<dbReference type="AlphaFoldDB" id="A0A7M1XIL2"/>
<gene>
    <name evidence="5" type="ORF">DYE49_01975</name>
</gene>
<dbReference type="PANTHER" id="PTHR10434">
    <property type="entry name" value="1-ACYL-SN-GLYCEROL-3-PHOSPHATE ACYLTRANSFERASE"/>
    <property type="match status" value="1"/>
</dbReference>
<dbReference type="EMBL" id="CP031517">
    <property type="protein sequence ID" value="QOS39283.1"/>
    <property type="molecule type" value="Genomic_DNA"/>
</dbReference>
<sequence>MRQLFKWIRMVLTGGPSIMWGARHCRRYLRHPEKYTVKEKHAYANALGKRLAKRAFKTEFIITGEENLKKAPGQALFVSNHVSVLDPIFFMAYSDRPVTFLGKKQILKMPFVSTVLRSIDGAFIDREDLRSEIKVFREINNLLKDQPDLSFCVYPEGTRSKGPEFPMADFKGGTFKIATRLDLPIIPVAAWLTERSMDPHYHYHKYPLQVAYCEPIMPEEYEKMTTGQIAAIAQERVEAKLKELKANDLNLIMKYNNYKEEKAKKVQYSSSTHTI</sequence>
<protein>
    <submittedName>
        <fullName evidence="5">1-acyl-sn-glycerol-3-phosphate acyltransferase</fullName>
    </submittedName>
</protein>
<accession>A0A7M1XIL2</accession>
<evidence type="ECO:0000256" key="2">
    <source>
        <dbReference type="ARBA" id="ARBA00022679"/>
    </source>
</evidence>
<name>A0A7M1XIL2_9SPIR</name>
<evidence type="ECO:0000313" key="5">
    <source>
        <dbReference type="EMBL" id="QOS39283.1"/>
    </source>
</evidence>
<organism evidence="5 6">
    <name type="scientific">Treponema rectale</name>
    <dbReference type="NCBI Taxonomy" id="744512"/>
    <lineage>
        <taxon>Bacteria</taxon>
        <taxon>Pseudomonadati</taxon>
        <taxon>Spirochaetota</taxon>
        <taxon>Spirochaetia</taxon>
        <taxon>Spirochaetales</taxon>
        <taxon>Treponemataceae</taxon>
        <taxon>Treponema</taxon>
    </lineage>
</organism>
<dbReference type="Pfam" id="PF01553">
    <property type="entry name" value="Acyltransferase"/>
    <property type="match status" value="1"/>
</dbReference>
<dbReference type="Proteomes" id="UP000593591">
    <property type="component" value="Chromosome"/>
</dbReference>
<reference evidence="5 6" key="1">
    <citation type="submission" date="2018-08" db="EMBL/GenBank/DDBJ databases">
        <title>The first complete genome of Treponema rectale (CHPAT), a commensal spirochete of the bovine rectum.</title>
        <authorList>
            <person name="Staton G.J."/>
            <person name="Clegg S.R."/>
            <person name="Carter S.D."/>
            <person name="Radford A.D."/>
            <person name="Darby A."/>
            <person name="Hall N."/>
            <person name="Birtles R.J."/>
            <person name="Evans N.J."/>
        </authorList>
    </citation>
    <scope>NUCLEOTIDE SEQUENCE [LARGE SCALE GENOMIC DNA]</scope>
    <source>
        <strain evidence="5 6">CHPA</strain>
    </source>
</reference>
<dbReference type="SUPFAM" id="SSF69593">
    <property type="entry name" value="Glycerol-3-phosphate (1)-acyltransferase"/>
    <property type="match status" value="1"/>
</dbReference>
<dbReference type="SMART" id="SM00563">
    <property type="entry name" value="PlsC"/>
    <property type="match status" value="1"/>
</dbReference>
<keyword evidence="3 5" id="KW-0012">Acyltransferase</keyword>
<evidence type="ECO:0000259" key="4">
    <source>
        <dbReference type="SMART" id="SM00563"/>
    </source>
</evidence>
<dbReference type="InterPro" id="IPR002123">
    <property type="entry name" value="Plipid/glycerol_acylTrfase"/>
</dbReference>
<feature type="domain" description="Phospholipid/glycerol acyltransferase" evidence="4">
    <location>
        <begin position="75"/>
        <end position="193"/>
    </location>
</feature>
<evidence type="ECO:0000313" key="6">
    <source>
        <dbReference type="Proteomes" id="UP000593591"/>
    </source>
</evidence>
<evidence type="ECO:0000256" key="1">
    <source>
        <dbReference type="ARBA" id="ARBA00005189"/>
    </source>
</evidence>